<proteinExistence type="predicted"/>
<keyword evidence="2" id="KW-1185">Reference proteome</keyword>
<name>X6P558_RETFI</name>
<gene>
    <name evidence="1" type="ORF">RFI_03852</name>
</gene>
<dbReference type="Proteomes" id="UP000023152">
    <property type="component" value="Unassembled WGS sequence"/>
</dbReference>
<reference evidence="1 2" key="1">
    <citation type="journal article" date="2013" name="Curr. Biol.">
        <title>The Genome of the Foraminiferan Reticulomyxa filosa.</title>
        <authorList>
            <person name="Glockner G."/>
            <person name="Hulsmann N."/>
            <person name="Schleicher M."/>
            <person name="Noegel A.A."/>
            <person name="Eichinger L."/>
            <person name="Gallinger C."/>
            <person name="Pawlowski J."/>
            <person name="Sierra R."/>
            <person name="Euteneuer U."/>
            <person name="Pillet L."/>
            <person name="Moustafa A."/>
            <person name="Platzer M."/>
            <person name="Groth M."/>
            <person name="Szafranski K."/>
            <person name="Schliwa M."/>
        </authorList>
    </citation>
    <scope>NUCLEOTIDE SEQUENCE [LARGE SCALE GENOMIC DNA]</scope>
</reference>
<evidence type="ECO:0000313" key="2">
    <source>
        <dbReference type="Proteomes" id="UP000023152"/>
    </source>
</evidence>
<comment type="caution">
    <text evidence="1">The sequence shown here is derived from an EMBL/GenBank/DDBJ whole genome shotgun (WGS) entry which is preliminary data.</text>
</comment>
<sequence>MKSLLLLTGSTTNYVQLLPKDKQRKFQRVSKIFVKFFEKNKDILNNFNQRRKLEKCNSLNFYFVRKFVGINKFVLYPFENWNENTKEELSDNKVDNIKHKVKNVVFEIIWSLAVHRNGYVTAIRK</sequence>
<evidence type="ECO:0000313" key="1">
    <source>
        <dbReference type="EMBL" id="ETO33253.1"/>
    </source>
</evidence>
<accession>X6P558</accession>
<organism evidence="1 2">
    <name type="scientific">Reticulomyxa filosa</name>
    <dbReference type="NCBI Taxonomy" id="46433"/>
    <lineage>
        <taxon>Eukaryota</taxon>
        <taxon>Sar</taxon>
        <taxon>Rhizaria</taxon>
        <taxon>Retaria</taxon>
        <taxon>Foraminifera</taxon>
        <taxon>Monothalamids</taxon>
        <taxon>Reticulomyxidae</taxon>
        <taxon>Reticulomyxa</taxon>
    </lineage>
</organism>
<dbReference type="EMBL" id="ASPP01003544">
    <property type="protein sequence ID" value="ETO33253.1"/>
    <property type="molecule type" value="Genomic_DNA"/>
</dbReference>
<dbReference type="AlphaFoldDB" id="X6P558"/>
<protein>
    <submittedName>
        <fullName evidence="1">Uncharacterized protein</fullName>
    </submittedName>
</protein>